<proteinExistence type="predicted"/>
<dbReference type="EMBL" id="MCFL01000050">
    <property type="protein sequence ID" value="ORZ32135.1"/>
    <property type="molecule type" value="Genomic_DNA"/>
</dbReference>
<comment type="caution">
    <text evidence="1">The sequence shown here is derived from an EMBL/GenBank/DDBJ whole genome shotgun (WGS) entry which is preliminary data.</text>
</comment>
<accession>A0A1Y2HCA2</accession>
<organism evidence="1 2">
    <name type="scientific">Catenaria anguillulae PL171</name>
    <dbReference type="NCBI Taxonomy" id="765915"/>
    <lineage>
        <taxon>Eukaryota</taxon>
        <taxon>Fungi</taxon>
        <taxon>Fungi incertae sedis</taxon>
        <taxon>Blastocladiomycota</taxon>
        <taxon>Blastocladiomycetes</taxon>
        <taxon>Blastocladiales</taxon>
        <taxon>Catenariaceae</taxon>
        <taxon>Catenaria</taxon>
    </lineage>
</organism>
<reference evidence="1 2" key="1">
    <citation type="submission" date="2016-07" db="EMBL/GenBank/DDBJ databases">
        <title>Pervasive Adenine N6-methylation of Active Genes in Fungi.</title>
        <authorList>
            <consortium name="DOE Joint Genome Institute"/>
            <person name="Mondo S.J."/>
            <person name="Dannebaum R.O."/>
            <person name="Kuo R.C."/>
            <person name="Labutti K."/>
            <person name="Haridas S."/>
            <person name="Kuo A."/>
            <person name="Salamov A."/>
            <person name="Ahrendt S.R."/>
            <person name="Lipzen A."/>
            <person name="Sullivan W."/>
            <person name="Andreopoulos W.B."/>
            <person name="Clum A."/>
            <person name="Lindquist E."/>
            <person name="Daum C."/>
            <person name="Ramamoorthy G.K."/>
            <person name="Gryganskyi A."/>
            <person name="Culley D."/>
            <person name="Magnuson J.K."/>
            <person name="James T.Y."/>
            <person name="O'Malley M.A."/>
            <person name="Stajich J.E."/>
            <person name="Spatafora J.W."/>
            <person name="Visel A."/>
            <person name="Grigoriev I.V."/>
        </authorList>
    </citation>
    <scope>NUCLEOTIDE SEQUENCE [LARGE SCALE GENOMIC DNA]</scope>
    <source>
        <strain evidence="1 2">PL171</strain>
    </source>
</reference>
<evidence type="ECO:0000313" key="1">
    <source>
        <dbReference type="EMBL" id="ORZ32135.1"/>
    </source>
</evidence>
<protein>
    <submittedName>
        <fullName evidence="1">Uncharacterized protein</fullName>
    </submittedName>
</protein>
<dbReference type="Proteomes" id="UP000193411">
    <property type="component" value="Unassembled WGS sequence"/>
</dbReference>
<keyword evidence="2" id="KW-1185">Reference proteome</keyword>
<sequence length="104" mass="11575">MEPLFISASVQLSIRFGQRRRGQCQRWVYPASEQHGGKSKSPPPWLGSLSLKLPRCSSSSKVSLWSPFCTLLTVLLNLHIGLVSSSLCAEHQVARFSLLFVPYS</sequence>
<gene>
    <name evidence="1" type="ORF">BCR44DRAFT_261078</name>
</gene>
<evidence type="ECO:0000313" key="2">
    <source>
        <dbReference type="Proteomes" id="UP000193411"/>
    </source>
</evidence>
<name>A0A1Y2HCA2_9FUNG</name>
<dbReference type="AlphaFoldDB" id="A0A1Y2HCA2"/>